<evidence type="ECO:0000256" key="2">
    <source>
        <dbReference type="ARBA" id="ARBA00023002"/>
    </source>
</evidence>
<comment type="catalytic activity">
    <reaction evidence="4 5">
        <text>[thioredoxin]-disulfide + L-methionine + H2O = L-methionine (S)-S-oxide + [thioredoxin]-dithiol</text>
        <dbReference type="Rhea" id="RHEA:19993"/>
        <dbReference type="Rhea" id="RHEA-COMP:10698"/>
        <dbReference type="Rhea" id="RHEA-COMP:10700"/>
        <dbReference type="ChEBI" id="CHEBI:15377"/>
        <dbReference type="ChEBI" id="CHEBI:29950"/>
        <dbReference type="ChEBI" id="CHEBI:50058"/>
        <dbReference type="ChEBI" id="CHEBI:57844"/>
        <dbReference type="ChEBI" id="CHEBI:58772"/>
        <dbReference type="EC" id="1.8.4.11"/>
    </reaction>
</comment>
<dbReference type="RefSeq" id="WP_032524919.1">
    <property type="nucleotide sequence ID" value="NZ_CP138934.1"/>
</dbReference>
<dbReference type="InterPro" id="IPR036509">
    <property type="entry name" value="Met_Sox_Rdtase_MsrA_sf"/>
</dbReference>
<reference evidence="9" key="1">
    <citation type="journal article" date="2014" name="Sci. Data">
        <title>Genomes of diverse isolates of the marine cyanobacterium Prochlorococcus.</title>
        <authorList>
            <person name="Biller S."/>
            <person name="Berube P."/>
            <person name="Thompson J."/>
            <person name="Kelly L."/>
            <person name="Roggensack S."/>
            <person name="Awad L."/>
            <person name="Roache-Johnson K."/>
            <person name="Ding H."/>
            <person name="Giovannoni S.J."/>
            <person name="Moore L.R."/>
            <person name="Chisholm S.W."/>
        </authorList>
    </citation>
    <scope>NUCLEOTIDE SEQUENCE [LARGE SCALE GENOMIC DNA]</scope>
    <source>
        <strain evidence="9">GP2</strain>
    </source>
</reference>
<dbReference type="PANTHER" id="PTHR43774:SF1">
    <property type="entry name" value="PEPTIDE METHIONINE SULFOXIDE REDUCTASE MSRA 2"/>
    <property type="match status" value="1"/>
</dbReference>
<evidence type="ECO:0000259" key="7">
    <source>
        <dbReference type="Pfam" id="PF01625"/>
    </source>
</evidence>
<dbReference type="SUPFAM" id="SSF55068">
    <property type="entry name" value="Peptide methionine sulfoxide reductase"/>
    <property type="match status" value="1"/>
</dbReference>
<organism evidence="8 9">
    <name type="scientific">Prochlorococcus marinus str. GP2</name>
    <dbReference type="NCBI Taxonomy" id="59925"/>
    <lineage>
        <taxon>Bacteria</taxon>
        <taxon>Bacillati</taxon>
        <taxon>Cyanobacteriota</taxon>
        <taxon>Cyanophyceae</taxon>
        <taxon>Synechococcales</taxon>
        <taxon>Prochlorococcaceae</taxon>
        <taxon>Prochlorococcus</taxon>
    </lineage>
</organism>
<feature type="signal peptide" evidence="6">
    <location>
        <begin position="1"/>
        <end position="22"/>
    </location>
</feature>
<dbReference type="eggNOG" id="COG0225">
    <property type="taxonomic scope" value="Bacteria"/>
</dbReference>
<dbReference type="OrthoDB" id="4174719at2"/>
<evidence type="ECO:0000256" key="1">
    <source>
        <dbReference type="ARBA" id="ARBA00005591"/>
    </source>
</evidence>
<comment type="function">
    <text evidence="5">Has an important function as a repair enzyme for proteins that have been inactivated by oxidation. Catalyzes the reversible oxidation-reduction of methionine sulfoxide in proteins to methionine.</text>
</comment>
<dbReference type="EC" id="1.8.4.11" evidence="5"/>
<comment type="caution">
    <text evidence="8">The sequence shown here is derived from an EMBL/GenBank/DDBJ whole genome shotgun (WGS) entry which is preliminary data.</text>
</comment>
<dbReference type="GO" id="GO:0008113">
    <property type="term" value="F:peptide-methionine (S)-S-oxide reductase activity"/>
    <property type="evidence" value="ECO:0007669"/>
    <property type="project" value="UniProtKB-UniRule"/>
</dbReference>
<dbReference type="HAMAP" id="MF_01401">
    <property type="entry name" value="MsrA"/>
    <property type="match status" value="1"/>
</dbReference>
<keyword evidence="6" id="KW-0732">Signal</keyword>
<feature type="active site" evidence="5">
    <location>
        <position position="31"/>
    </location>
</feature>
<dbReference type="EMBL" id="JNAH01000008">
    <property type="protein sequence ID" value="KGF85399.1"/>
    <property type="molecule type" value="Genomic_DNA"/>
</dbReference>
<evidence type="ECO:0000256" key="5">
    <source>
        <dbReference type="HAMAP-Rule" id="MF_01401"/>
    </source>
</evidence>
<proteinExistence type="inferred from homology"/>
<name>A0A0A1ZB86_PROMR</name>
<dbReference type="Gene3D" id="3.30.1060.10">
    <property type="entry name" value="Peptide methionine sulphoxide reductase MsrA"/>
    <property type="match status" value="1"/>
</dbReference>
<feature type="chain" id="PRO_5001997026" description="Peptide methionine sulfoxide reductase MsrA" evidence="6">
    <location>
        <begin position="23"/>
        <end position="200"/>
    </location>
</feature>
<keyword evidence="2 5" id="KW-0560">Oxidoreductase</keyword>
<evidence type="ECO:0000313" key="8">
    <source>
        <dbReference type="EMBL" id="KGF85399.1"/>
    </source>
</evidence>
<evidence type="ECO:0000256" key="3">
    <source>
        <dbReference type="ARBA" id="ARBA00047806"/>
    </source>
</evidence>
<protein>
    <recommendedName>
        <fullName evidence="5">Peptide methionine sulfoxide reductase MsrA</fullName>
        <shortName evidence="5">Protein-methionine-S-oxide reductase</shortName>
        <ecNumber evidence="5">1.8.4.11</ecNumber>
    </recommendedName>
    <alternativeName>
        <fullName evidence="5">Peptide-methionine (S)-S-oxide reductase</fullName>
        <shortName evidence="5">Peptide Met(O) reductase</shortName>
    </alternativeName>
</protein>
<gene>
    <name evidence="5" type="primary">msrA</name>
    <name evidence="8" type="ORF">EU91_1500</name>
</gene>
<dbReference type="Pfam" id="PF01625">
    <property type="entry name" value="PMSR"/>
    <property type="match status" value="1"/>
</dbReference>
<sequence>MKYLFSFIVFCSILIHPLQALAEELVLAGGCFWCLEHDLQSLKGINFVQSGYSGGNLQNPTYENHDGHQEVVLVDYDSQLLALPEILRLYFRNIDPLDAKGQFCDRGDSYRPVIFFKDETEENDAKNAIVSASKELRVPLEKISVELKSKSQFWLAEEYHQDFAEKNELKYKFYRFSCGRDQRLDKLWGDNARSTNLWNE</sequence>
<dbReference type="InterPro" id="IPR002569">
    <property type="entry name" value="Met_Sox_Rdtase_MsrA_dom"/>
</dbReference>
<comment type="catalytic activity">
    <reaction evidence="3 5">
        <text>L-methionyl-[protein] + [thioredoxin]-disulfide + H2O = L-methionyl-(S)-S-oxide-[protein] + [thioredoxin]-dithiol</text>
        <dbReference type="Rhea" id="RHEA:14217"/>
        <dbReference type="Rhea" id="RHEA-COMP:10698"/>
        <dbReference type="Rhea" id="RHEA-COMP:10700"/>
        <dbReference type="Rhea" id="RHEA-COMP:12313"/>
        <dbReference type="Rhea" id="RHEA-COMP:12315"/>
        <dbReference type="ChEBI" id="CHEBI:15377"/>
        <dbReference type="ChEBI" id="CHEBI:16044"/>
        <dbReference type="ChEBI" id="CHEBI:29950"/>
        <dbReference type="ChEBI" id="CHEBI:44120"/>
        <dbReference type="ChEBI" id="CHEBI:50058"/>
        <dbReference type="EC" id="1.8.4.11"/>
    </reaction>
</comment>
<evidence type="ECO:0000256" key="4">
    <source>
        <dbReference type="ARBA" id="ARBA00048782"/>
    </source>
</evidence>
<evidence type="ECO:0000313" key="9">
    <source>
        <dbReference type="Proteomes" id="UP000030598"/>
    </source>
</evidence>
<evidence type="ECO:0000256" key="6">
    <source>
        <dbReference type="SAM" id="SignalP"/>
    </source>
</evidence>
<dbReference type="PANTHER" id="PTHR43774">
    <property type="entry name" value="PEPTIDE METHIONINE SULFOXIDE REDUCTASE"/>
    <property type="match status" value="1"/>
</dbReference>
<comment type="similarity">
    <text evidence="1 5">Belongs to the MsrA Met sulfoxide reductase family.</text>
</comment>
<dbReference type="GO" id="GO:0033744">
    <property type="term" value="F:L-methionine:thioredoxin-disulfide S-oxidoreductase activity"/>
    <property type="evidence" value="ECO:0007669"/>
    <property type="project" value="RHEA"/>
</dbReference>
<accession>A0A0A1ZB86</accession>
<feature type="domain" description="Peptide methionine sulphoxide reductase MsrA" evidence="7">
    <location>
        <begin position="25"/>
        <end position="172"/>
    </location>
</feature>
<dbReference type="Proteomes" id="UP000030598">
    <property type="component" value="Unassembled WGS sequence"/>
</dbReference>
<dbReference type="NCBIfam" id="TIGR00401">
    <property type="entry name" value="msrA"/>
    <property type="match status" value="1"/>
</dbReference>
<dbReference type="STRING" id="59925.EU91_1500"/>
<dbReference type="AlphaFoldDB" id="A0A0A1ZB86"/>